<feature type="compositionally biased region" description="Polar residues" evidence="4">
    <location>
        <begin position="206"/>
        <end position="219"/>
    </location>
</feature>
<dbReference type="PRINTS" id="PR00038">
    <property type="entry name" value="HTHLUXR"/>
</dbReference>
<dbReference type="RefSeq" id="WP_251971941.1">
    <property type="nucleotide sequence ID" value="NZ_AP025730.1"/>
</dbReference>
<keyword evidence="7" id="KW-1185">Reference proteome</keyword>
<dbReference type="PANTHER" id="PTHR44688">
    <property type="entry name" value="DNA-BINDING TRANSCRIPTIONAL ACTIVATOR DEVR_DOSR"/>
    <property type="match status" value="1"/>
</dbReference>
<dbReference type="Pfam" id="PF14525">
    <property type="entry name" value="AraC_binding_2"/>
    <property type="match status" value="1"/>
</dbReference>
<evidence type="ECO:0000256" key="3">
    <source>
        <dbReference type="ARBA" id="ARBA00023163"/>
    </source>
</evidence>
<evidence type="ECO:0000256" key="4">
    <source>
        <dbReference type="SAM" id="MobiDB-lite"/>
    </source>
</evidence>
<dbReference type="Pfam" id="PF00196">
    <property type="entry name" value="GerE"/>
    <property type="match status" value="1"/>
</dbReference>
<keyword evidence="3" id="KW-0804">Transcription</keyword>
<evidence type="ECO:0000313" key="6">
    <source>
        <dbReference type="EMBL" id="BDI03677.1"/>
    </source>
</evidence>
<dbReference type="SUPFAM" id="SSF46894">
    <property type="entry name" value="C-terminal effector domain of the bipartite response regulators"/>
    <property type="match status" value="1"/>
</dbReference>
<dbReference type="InterPro" id="IPR016032">
    <property type="entry name" value="Sig_transdc_resp-reg_C-effctor"/>
</dbReference>
<dbReference type="Gene3D" id="1.10.10.10">
    <property type="entry name" value="Winged helix-like DNA-binding domain superfamily/Winged helix DNA-binding domain"/>
    <property type="match status" value="1"/>
</dbReference>
<evidence type="ECO:0000256" key="1">
    <source>
        <dbReference type="ARBA" id="ARBA00023015"/>
    </source>
</evidence>
<dbReference type="InterPro" id="IPR035418">
    <property type="entry name" value="AraC-bd_2"/>
</dbReference>
<name>A0ABM7YH46_9BURK</name>
<dbReference type="PROSITE" id="PS50043">
    <property type="entry name" value="HTH_LUXR_2"/>
    <property type="match status" value="1"/>
</dbReference>
<dbReference type="InterPro" id="IPR000792">
    <property type="entry name" value="Tscrpt_reg_LuxR_C"/>
</dbReference>
<proteinExistence type="predicted"/>
<sequence>MLQHRNCISISTQGVDASERHAFWVDMVCAHLVRVNCLEVAQRSRFFGHIDQRQIGALSISRVRSQAQRVRLTPKFIAQASQEHVLVNIQRRGRSVVRQDGREAVLQPGDMALYTSDHPYELAFDAGFEQHVLILPAQLVRDRVPDLHRVTATTLSCAHPTATLLRHAAEILSSDQGSVSTDVLGHVACELIVGCAAEIVDKAPQGSGSSPVMWSSKTEQAGLPAPPDTLQRPTPRERAILELTAKGYSYVEIADRLGVSVNTVRTHVRGLYGKLGAENRTEAVFEAQRVGWLA</sequence>
<dbReference type="PANTHER" id="PTHR44688:SF16">
    <property type="entry name" value="DNA-BINDING TRANSCRIPTIONAL ACTIVATOR DEVR_DOSR"/>
    <property type="match status" value="1"/>
</dbReference>
<feature type="region of interest" description="Disordered" evidence="4">
    <location>
        <begin position="204"/>
        <end position="233"/>
    </location>
</feature>
<keyword evidence="1" id="KW-0805">Transcription regulation</keyword>
<gene>
    <name evidence="6" type="ORF">CATMQ487_06470</name>
</gene>
<feature type="domain" description="HTH luxR-type" evidence="5">
    <location>
        <begin position="226"/>
        <end position="291"/>
    </location>
</feature>
<dbReference type="CDD" id="cd06170">
    <property type="entry name" value="LuxR_C_like"/>
    <property type="match status" value="1"/>
</dbReference>
<dbReference type="EMBL" id="AP025730">
    <property type="protein sequence ID" value="BDI03677.1"/>
    <property type="molecule type" value="Genomic_DNA"/>
</dbReference>
<organism evidence="6 7">
    <name type="scientific">Sphaerotilus microaerophilus</name>
    <dbReference type="NCBI Taxonomy" id="2914710"/>
    <lineage>
        <taxon>Bacteria</taxon>
        <taxon>Pseudomonadati</taxon>
        <taxon>Pseudomonadota</taxon>
        <taxon>Betaproteobacteria</taxon>
        <taxon>Burkholderiales</taxon>
        <taxon>Sphaerotilaceae</taxon>
        <taxon>Sphaerotilus</taxon>
    </lineage>
</organism>
<accession>A0ABM7YH46</accession>
<evidence type="ECO:0000313" key="7">
    <source>
        <dbReference type="Proteomes" id="UP001057498"/>
    </source>
</evidence>
<dbReference type="InterPro" id="IPR036388">
    <property type="entry name" value="WH-like_DNA-bd_sf"/>
</dbReference>
<dbReference type="Proteomes" id="UP001057498">
    <property type="component" value="Chromosome"/>
</dbReference>
<keyword evidence="2" id="KW-0238">DNA-binding</keyword>
<protein>
    <recommendedName>
        <fullName evidence="5">HTH luxR-type domain-containing protein</fullName>
    </recommendedName>
</protein>
<dbReference type="SMART" id="SM00421">
    <property type="entry name" value="HTH_LUXR"/>
    <property type="match status" value="1"/>
</dbReference>
<reference evidence="6" key="1">
    <citation type="submission" date="2022-04" db="EMBL/GenBank/DDBJ databases">
        <title>Whole genome sequence of Sphaerotilus sp. FB-5.</title>
        <authorList>
            <person name="Takeda M."/>
            <person name="Narihara S."/>
            <person name="Akimoto M."/>
            <person name="Akimoto R."/>
            <person name="Nishiyashiki S."/>
            <person name="Murakami T."/>
        </authorList>
    </citation>
    <scope>NUCLEOTIDE SEQUENCE</scope>
    <source>
        <strain evidence="6">FB-5</strain>
    </source>
</reference>
<evidence type="ECO:0000256" key="2">
    <source>
        <dbReference type="ARBA" id="ARBA00023125"/>
    </source>
</evidence>
<evidence type="ECO:0000259" key="5">
    <source>
        <dbReference type="PROSITE" id="PS50043"/>
    </source>
</evidence>